<organism evidence="2 3">
    <name type="scientific">Parnassius mnemosyne</name>
    <name type="common">clouded apollo</name>
    <dbReference type="NCBI Taxonomy" id="213953"/>
    <lineage>
        <taxon>Eukaryota</taxon>
        <taxon>Metazoa</taxon>
        <taxon>Ecdysozoa</taxon>
        <taxon>Arthropoda</taxon>
        <taxon>Hexapoda</taxon>
        <taxon>Insecta</taxon>
        <taxon>Pterygota</taxon>
        <taxon>Neoptera</taxon>
        <taxon>Endopterygota</taxon>
        <taxon>Lepidoptera</taxon>
        <taxon>Glossata</taxon>
        <taxon>Ditrysia</taxon>
        <taxon>Papilionoidea</taxon>
        <taxon>Papilionidae</taxon>
        <taxon>Parnassiinae</taxon>
        <taxon>Parnassini</taxon>
        <taxon>Parnassius</taxon>
        <taxon>Driopa</taxon>
    </lineage>
</organism>
<proteinExistence type="predicted"/>
<feature type="transmembrane region" description="Helical" evidence="1">
    <location>
        <begin position="190"/>
        <end position="211"/>
    </location>
</feature>
<name>A0AAV1KME9_9NEOP</name>
<protein>
    <recommendedName>
        <fullName evidence="4">Ionotropic receptor</fullName>
    </recommendedName>
</protein>
<keyword evidence="3" id="KW-1185">Reference proteome</keyword>
<accession>A0AAV1KME9</accession>
<feature type="transmembrane region" description="Helical" evidence="1">
    <location>
        <begin position="158"/>
        <end position="178"/>
    </location>
</feature>
<evidence type="ECO:0000313" key="3">
    <source>
        <dbReference type="Proteomes" id="UP001314205"/>
    </source>
</evidence>
<evidence type="ECO:0000313" key="2">
    <source>
        <dbReference type="EMBL" id="CAK1582962.1"/>
    </source>
</evidence>
<evidence type="ECO:0008006" key="4">
    <source>
        <dbReference type="Google" id="ProtNLM"/>
    </source>
</evidence>
<reference evidence="2 3" key="1">
    <citation type="submission" date="2023-11" db="EMBL/GenBank/DDBJ databases">
        <authorList>
            <person name="Hedman E."/>
            <person name="Englund M."/>
            <person name="Stromberg M."/>
            <person name="Nyberg Akerstrom W."/>
            <person name="Nylinder S."/>
            <person name="Jareborg N."/>
            <person name="Kallberg Y."/>
            <person name="Kronander E."/>
        </authorList>
    </citation>
    <scope>NUCLEOTIDE SEQUENCE [LARGE SCALE GENOMIC DNA]</scope>
</reference>
<dbReference type="Proteomes" id="UP001314205">
    <property type="component" value="Unassembled WGS sequence"/>
</dbReference>
<keyword evidence="1" id="KW-1133">Transmembrane helix</keyword>
<dbReference type="Gene3D" id="1.10.287.70">
    <property type="match status" value="1"/>
</dbReference>
<keyword evidence="1" id="KW-0472">Membrane</keyword>
<comment type="caution">
    <text evidence="2">The sequence shown here is derived from an EMBL/GenBank/DDBJ whole genome shotgun (WGS) entry which is preliminary data.</text>
</comment>
<keyword evidence="1" id="KW-0812">Transmembrane</keyword>
<dbReference type="AlphaFoldDB" id="A0AAV1KME9"/>
<feature type="transmembrane region" description="Helical" evidence="1">
    <location>
        <begin position="127"/>
        <end position="146"/>
    </location>
</feature>
<dbReference type="EMBL" id="CAVLGL010000046">
    <property type="protein sequence ID" value="CAK1582962.1"/>
    <property type="molecule type" value="Genomic_DNA"/>
</dbReference>
<evidence type="ECO:0000256" key="1">
    <source>
        <dbReference type="SAM" id="Phobius"/>
    </source>
</evidence>
<gene>
    <name evidence="2" type="ORF">PARMNEM_LOCUS4427</name>
</gene>
<sequence>MNETLKARSLFNCYLVDAMELSHQYDPMWRNNAMSCKVILILQQMFHFNISFITPELDTSVANNKENIIYLGHNDTLDLSVQPSPITTDMLNDFNPVEAMFVWRFGYILRRKYNAVMRPYYSLPFSKTVWCCVCSMVILATLIFYVTRRWERSIVGHLKCSFIYEFYAAIGIICQHSLPTSSILWSRRMAYFFFVGFAYVAHSFYTSNLLSHIVTDKNGKMDLKSLIESDYELNIVENMKIFAEKRANTFEKKMNSIEEKLSRTKVINIFDGLEAVRTTKTALLCDYPGAYSIIARTFENEEICEVKEVDVFSNVKMYFFAAKKFRYIEKLKIGLVYFLSNQIDTVKICIEFWKW</sequence>